<name>A0A7M7HHM5_NASVI</name>
<dbReference type="InParanoid" id="A0A7M7HHM5"/>
<evidence type="ECO:0000256" key="3">
    <source>
        <dbReference type="SAM" id="SignalP"/>
    </source>
</evidence>
<evidence type="ECO:0000256" key="2">
    <source>
        <dbReference type="SAM" id="Phobius"/>
    </source>
</evidence>
<keyword evidence="2" id="KW-0812">Transmembrane</keyword>
<gene>
    <name evidence="5" type="primary">100678714</name>
</gene>
<dbReference type="GO" id="GO:0005509">
    <property type="term" value="F:calcium ion binding"/>
    <property type="evidence" value="ECO:0007669"/>
    <property type="project" value="UniProtKB-UniRule"/>
</dbReference>
<dbReference type="GO" id="GO:0007156">
    <property type="term" value="P:homophilic cell adhesion via plasma membrane adhesion molecules"/>
    <property type="evidence" value="ECO:0007669"/>
    <property type="project" value="InterPro"/>
</dbReference>
<dbReference type="GO" id="GO:0016020">
    <property type="term" value="C:membrane"/>
    <property type="evidence" value="ECO:0007669"/>
    <property type="project" value="InterPro"/>
</dbReference>
<sequence>MKVLNSALLAVYLLVPLFCEGISGYKPSCKIYHENSEELFSEDEWNGGLEFGKLNDDTAVGPILKTYKTANISNILTYELNGHDNYLTVSKPENKDEFYIEIRDNFDQYEEKETAETMSLKIKFACDDNESRILKIKIPLRDTNNHSPQFLKSKYEYKLAMPLPKGFDFDTIDQIAVRDVNLTNKAIDFAIKGDEKYTKGFLITSLGRTKEDKKNFTARFITSMIMDFEEDTTFTLSATDAGNTTRTTETNLTIIVDKANSFPRFAEPEYIADLKNLDYGKVKKIMLNFSNGNDITLDRGFEGPVNFSLSDLSEENKKHFKLSSKGSKVQIELSDLSDTFLSQGVISEALTATKETTETSTAIIVLLPEVPVNKVTERSTTVKPQESKTKDDSVNGYMVSTIILSLTTVGLLGYVIYLHFYRR</sequence>
<dbReference type="PROSITE" id="PS50268">
    <property type="entry name" value="CADHERIN_2"/>
    <property type="match status" value="1"/>
</dbReference>
<organism evidence="5 6">
    <name type="scientific">Nasonia vitripennis</name>
    <name type="common">Parasitic wasp</name>
    <dbReference type="NCBI Taxonomy" id="7425"/>
    <lineage>
        <taxon>Eukaryota</taxon>
        <taxon>Metazoa</taxon>
        <taxon>Ecdysozoa</taxon>
        <taxon>Arthropoda</taxon>
        <taxon>Hexapoda</taxon>
        <taxon>Insecta</taxon>
        <taxon>Pterygota</taxon>
        <taxon>Neoptera</taxon>
        <taxon>Endopterygota</taxon>
        <taxon>Hymenoptera</taxon>
        <taxon>Apocrita</taxon>
        <taxon>Proctotrupomorpha</taxon>
        <taxon>Chalcidoidea</taxon>
        <taxon>Pteromalidae</taxon>
        <taxon>Pteromalinae</taxon>
        <taxon>Nasonia</taxon>
    </lineage>
</organism>
<dbReference type="AlphaFoldDB" id="A0A7M7HHM5"/>
<proteinExistence type="predicted"/>
<reference evidence="5" key="1">
    <citation type="submission" date="2021-01" db="UniProtKB">
        <authorList>
            <consortium name="EnsemblMetazoa"/>
        </authorList>
    </citation>
    <scope>IDENTIFICATION</scope>
</reference>
<dbReference type="KEGG" id="nvi:100678714"/>
<evidence type="ECO:0000313" key="5">
    <source>
        <dbReference type="EnsemblMetazoa" id="XP_008216384"/>
    </source>
</evidence>
<dbReference type="EnsemblMetazoa" id="XM_008218162">
    <property type="protein sequence ID" value="XP_008216384"/>
    <property type="gene ID" value="LOC100678714"/>
</dbReference>
<dbReference type="Proteomes" id="UP000002358">
    <property type="component" value="Chromosome 2"/>
</dbReference>
<protein>
    <recommendedName>
        <fullName evidence="4">Cadherin domain-containing protein</fullName>
    </recommendedName>
</protein>
<keyword evidence="2" id="KW-1133">Transmembrane helix</keyword>
<evidence type="ECO:0000313" key="6">
    <source>
        <dbReference type="Proteomes" id="UP000002358"/>
    </source>
</evidence>
<feature type="chain" id="PRO_5029575344" description="Cadherin domain-containing protein" evidence="3">
    <location>
        <begin position="25"/>
        <end position="423"/>
    </location>
</feature>
<dbReference type="OrthoDB" id="6606209at2759"/>
<keyword evidence="6" id="KW-1185">Reference proteome</keyword>
<keyword evidence="2" id="KW-0472">Membrane</keyword>
<evidence type="ECO:0000259" key="4">
    <source>
        <dbReference type="PROSITE" id="PS50268"/>
    </source>
</evidence>
<keyword evidence="3" id="KW-0732">Signal</keyword>
<feature type="signal peptide" evidence="3">
    <location>
        <begin position="1"/>
        <end position="24"/>
    </location>
</feature>
<dbReference type="InterPro" id="IPR002126">
    <property type="entry name" value="Cadherin-like_dom"/>
</dbReference>
<accession>A0A7M7HHM5</accession>
<evidence type="ECO:0000256" key="1">
    <source>
        <dbReference type="PROSITE-ProRule" id="PRU00043"/>
    </source>
</evidence>
<dbReference type="Gene3D" id="2.60.40.60">
    <property type="entry name" value="Cadherins"/>
    <property type="match status" value="1"/>
</dbReference>
<feature type="domain" description="Cadherin" evidence="4">
    <location>
        <begin position="168"/>
        <end position="265"/>
    </location>
</feature>
<keyword evidence="1" id="KW-0106">Calcium</keyword>
<dbReference type="OMA" id="ITCKSEK"/>
<feature type="transmembrane region" description="Helical" evidence="2">
    <location>
        <begin position="397"/>
        <end position="420"/>
    </location>
</feature>